<dbReference type="InterPro" id="IPR045065">
    <property type="entry name" value="XPO1/5"/>
</dbReference>
<evidence type="ECO:0000256" key="1">
    <source>
        <dbReference type="SAM" id="MobiDB-lite"/>
    </source>
</evidence>
<evidence type="ECO:0000259" key="2">
    <source>
        <dbReference type="Pfam" id="PF08389"/>
    </source>
</evidence>
<feature type="domain" description="Exportin-1/Importin-beta-like" evidence="2">
    <location>
        <begin position="134"/>
        <end position="212"/>
    </location>
</feature>
<accession>A0A8S9MM23</accession>
<dbReference type="GO" id="GO:0005737">
    <property type="term" value="C:cytoplasm"/>
    <property type="evidence" value="ECO:0007669"/>
    <property type="project" value="TreeGrafter"/>
</dbReference>
<dbReference type="PANTHER" id="PTHR11223">
    <property type="entry name" value="EXPORTIN 1/5"/>
    <property type="match status" value="1"/>
</dbReference>
<reference evidence="3" key="1">
    <citation type="submission" date="2019-12" db="EMBL/GenBank/DDBJ databases">
        <title>Genome sequencing and annotation of Brassica cretica.</title>
        <authorList>
            <person name="Studholme D.J."/>
            <person name="Sarris P.F."/>
        </authorList>
    </citation>
    <scope>NUCLEOTIDE SEQUENCE</scope>
    <source>
        <strain evidence="3">PFS-001/15</strain>
        <tissue evidence="3">Leaf</tissue>
    </source>
</reference>
<protein>
    <recommendedName>
        <fullName evidence="2">Exportin-1/Importin-beta-like domain-containing protein</fullName>
    </recommendedName>
</protein>
<dbReference type="InterPro" id="IPR013598">
    <property type="entry name" value="Exportin-1/Importin-b-like"/>
</dbReference>
<dbReference type="Pfam" id="PF08389">
    <property type="entry name" value="Xpo1"/>
    <property type="match status" value="1"/>
</dbReference>
<dbReference type="SUPFAM" id="SSF48371">
    <property type="entry name" value="ARM repeat"/>
    <property type="match status" value="1"/>
</dbReference>
<dbReference type="GO" id="GO:0000055">
    <property type="term" value="P:ribosomal large subunit export from nucleus"/>
    <property type="evidence" value="ECO:0007669"/>
    <property type="project" value="TreeGrafter"/>
</dbReference>
<proteinExistence type="predicted"/>
<feature type="compositionally biased region" description="Basic and acidic residues" evidence="1">
    <location>
        <begin position="11"/>
        <end position="21"/>
    </location>
</feature>
<dbReference type="PANTHER" id="PTHR11223:SF10">
    <property type="entry name" value="PROTEIN EXPORTIN 1B"/>
    <property type="match status" value="1"/>
</dbReference>
<dbReference type="GO" id="GO:0005634">
    <property type="term" value="C:nucleus"/>
    <property type="evidence" value="ECO:0007669"/>
    <property type="project" value="TreeGrafter"/>
</dbReference>
<dbReference type="InterPro" id="IPR016024">
    <property type="entry name" value="ARM-type_fold"/>
</dbReference>
<sequence>MCGDKSCPSNEEDHQPRESSHHLHQIHHAAAAGDKERSETEEDADSDLGCTVRIGEDTSSYAAAASPPLGTASPPSIVAGFASAVAAEEESVAATVAALFRLMTNLDRCLSSASLKNPIRSGLSGDERSFRAERLYVNKLNVILVQIVKHEWPAKWRSFIPDLVKAAKTSETLCENCMAILKLLSEEVFDFSKGEMTQQKIKEMKESLNRQVRLFW</sequence>
<comment type="caution">
    <text evidence="3">The sequence shown here is derived from an EMBL/GenBank/DDBJ whole genome shotgun (WGS) entry which is preliminary data.</text>
</comment>
<dbReference type="GO" id="GO:0000056">
    <property type="term" value="P:ribosomal small subunit export from nucleus"/>
    <property type="evidence" value="ECO:0007669"/>
    <property type="project" value="TreeGrafter"/>
</dbReference>
<feature type="region of interest" description="Disordered" evidence="1">
    <location>
        <begin position="1"/>
        <end position="47"/>
    </location>
</feature>
<dbReference type="EMBL" id="QGKW02000007">
    <property type="protein sequence ID" value="KAF2618881.1"/>
    <property type="molecule type" value="Genomic_DNA"/>
</dbReference>
<dbReference type="InterPro" id="IPR011989">
    <property type="entry name" value="ARM-like"/>
</dbReference>
<gene>
    <name evidence="3" type="ORF">F2Q68_00038532</name>
</gene>
<dbReference type="GO" id="GO:0005049">
    <property type="term" value="F:nuclear export signal receptor activity"/>
    <property type="evidence" value="ECO:0007669"/>
    <property type="project" value="InterPro"/>
</dbReference>
<dbReference type="GO" id="GO:0006611">
    <property type="term" value="P:protein export from nucleus"/>
    <property type="evidence" value="ECO:0007669"/>
    <property type="project" value="InterPro"/>
</dbReference>
<dbReference type="AlphaFoldDB" id="A0A8S9MM23"/>
<dbReference type="Proteomes" id="UP000712281">
    <property type="component" value="Unassembled WGS sequence"/>
</dbReference>
<dbReference type="Gene3D" id="1.25.10.10">
    <property type="entry name" value="Leucine-rich Repeat Variant"/>
    <property type="match status" value="1"/>
</dbReference>
<organism evidence="3 4">
    <name type="scientific">Brassica cretica</name>
    <name type="common">Mustard</name>
    <dbReference type="NCBI Taxonomy" id="69181"/>
    <lineage>
        <taxon>Eukaryota</taxon>
        <taxon>Viridiplantae</taxon>
        <taxon>Streptophyta</taxon>
        <taxon>Embryophyta</taxon>
        <taxon>Tracheophyta</taxon>
        <taxon>Spermatophyta</taxon>
        <taxon>Magnoliopsida</taxon>
        <taxon>eudicotyledons</taxon>
        <taxon>Gunneridae</taxon>
        <taxon>Pentapetalae</taxon>
        <taxon>rosids</taxon>
        <taxon>malvids</taxon>
        <taxon>Brassicales</taxon>
        <taxon>Brassicaceae</taxon>
        <taxon>Brassiceae</taxon>
        <taxon>Brassica</taxon>
    </lineage>
</organism>
<evidence type="ECO:0000313" key="4">
    <source>
        <dbReference type="Proteomes" id="UP000712281"/>
    </source>
</evidence>
<name>A0A8S9MM23_BRACR</name>
<evidence type="ECO:0000313" key="3">
    <source>
        <dbReference type="EMBL" id="KAF2618881.1"/>
    </source>
</evidence>